<proteinExistence type="evidence at transcript level"/>
<keyword evidence="5 9" id="KW-0694">RNA-binding</keyword>
<dbReference type="GO" id="GO:0005198">
    <property type="term" value="F:structural molecule activity"/>
    <property type="evidence" value="ECO:0007669"/>
    <property type="project" value="InterPro"/>
</dbReference>
<comment type="function">
    <text evidence="9">Forms the helical nucleocapsid (NC), protecting the genome from nucleases.</text>
</comment>
<organism evidence="11">
    <name type="scientific">Morbillivirus caprinae</name>
    <dbReference type="NCBI Taxonomy" id="3052343"/>
    <lineage>
        <taxon>Viruses</taxon>
        <taxon>Riboviria</taxon>
        <taxon>Orthornavirae</taxon>
        <taxon>Negarnaviricota</taxon>
        <taxon>Haploviricotina</taxon>
        <taxon>Monjiviricetes</taxon>
        <taxon>Mononegavirales</taxon>
        <taxon>Paramyxoviridae</taxon>
        <taxon>Orthoparamyxovirinae</taxon>
        <taxon>Morbillivirus</taxon>
    </lineage>
</organism>
<feature type="non-terminal residue" evidence="11">
    <location>
        <position position="1"/>
    </location>
</feature>
<dbReference type="GO" id="GO:0003723">
    <property type="term" value="F:RNA binding"/>
    <property type="evidence" value="ECO:0007669"/>
    <property type="project" value="UniProtKB-KW"/>
</dbReference>
<evidence type="ECO:0000256" key="4">
    <source>
        <dbReference type="ARBA" id="ARBA00022844"/>
    </source>
</evidence>
<dbReference type="GO" id="GO:0030430">
    <property type="term" value="C:host cell cytoplasm"/>
    <property type="evidence" value="ECO:0007669"/>
    <property type="project" value="UniProtKB-SubCell"/>
</dbReference>
<evidence type="ECO:0000256" key="6">
    <source>
        <dbReference type="ARBA" id="ARBA00023086"/>
    </source>
</evidence>
<keyword evidence="2 9" id="KW-1139">Helical capsid protein</keyword>
<feature type="region of interest" description="Disordered" evidence="10">
    <location>
        <begin position="1"/>
        <end position="94"/>
    </location>
</feature>
<feature type="compositionally biased region" description="Basic and acidic residues" evidence="10">
    <location>
        <begin position="1"/>
        <end position="11"/>
    </location>
</feature>
<feature type="non-terminal residue" evidence="11">
    <location>
        <position position="94"/>
    </location>
</feature>
<dbReference type="InterPro" id="IPR002021">
    <property type="entry name" value="Paramyx_ncap"/>
</dbReference>
<dbReference type="GO" id="GO:0019013">
    <property type="term" value="C:viral nucleocapsid"/>
    <property type="evidence" value="ECO:0007669"/>
    <property type="project" value="UniProtKB-KW"/>
</dbReference>
<evidence type="ECO:0000256" key="8">
    <source>
        <dbReference type="ARBA" id="ARBA00023274"/>
    </source>
</evidence>
<keyword evidence="4 9" id="KW-0946">Virion</keyword>
<evidence type="ECO:0000256" key="5">
    <source>
        <dbReference type="ARBA" id="ARBA00022884"/>
    </source>
</evidence>
<keyword evidence="7 9" id="KW-1035">Host cytoplasm</keyword>
<comment type="subunit">
    <text evidence="9">Homomultimer; forms the nucleocapsid. Binds to the viral genomic RNA. N0 interacts with the phosphoprotein (via N-terminus); this interaction allows P to chaperon N0 to avoid N polymerization before encapsidation. Interacts as N-RNA template with the phosphoprotein (via C-terminus); this interaction positions the polymerase on the template.</text>
</comment>
<evidence type="ECO:0000313" key="11">
    <source>
        <dbReference type="EMBL" id="ABA33742.1"/>
    </source>
</evidence>
<comment type="subcellular location">
    <subcellularLocation>
        <location evidence="9">Virion</location>
    </subcellularLocation>
    <subcellularLocation>
        <location evidence="9">Host cytoplasm</location>
    </subcellularLocation>
</comment>
<dbReference type="GO" id="GO:1990904">
    <property type="term" value="C:ribonucleoprotein complex"/>
    <property type="evidence" value="ECO:0007669"/>
    <property type="project" value="UniProtKB-KW"/>
</dbReference>
<keyword evidence="6 9" id="KW-0543">Viral nucleoprotein</keyword>
<keyword evidence="3 9" id="KW-0167">Capsid protein</keyword>
<evidence type="ECO:0000256" key="10">
    <source>
        <dbReference type="SAM" id="MobiDB-lite"/>
    </source>
</evidence>
<reference evidence="11" key="1">
    <citation type="submission" date="2005-08" db="EMBL/GenBank/DDBJ databases">
        <title>Partial 3' nucleoprotein cDNA sequencing of Peste des petits ruminants virus in India.</title>
        <authorList>
            <person name="Senthil Kumar C."/>
            <person name="Dhinakar Raj G."/>
            <person name="Ramadass P."/>
        </authorList>
    </citation>
    <scope>NUCLEOTIDE SEQUENCE</scope>
    <source>
        <strain evidence="11">2005-Chswab</strain>
    </source>
</reference>
<feature type="compositionally biased region" description="Polar residues" evidence="10">
    <location>
        <begin position="17"/>
        <end position="27"/>
    </location>
</feature>
<accession>Q3HWY5</accession>
<dbReference type="EMBL" id="DQ185581">
    <property type="protein sequence ID" value="ABA33742.1"/>
    <property type="molecule type" value="mRNA"/>
</dbReference>
<evidence type="ECO:0000256" key="1">
    <source>
        <dbReference type="ARBA" id="ARBA00007642"/>
    </source>
</evidence>
<dbReference type="GO" id="GO:0019029">
    <property type="term" value="C:helical viral capsid"/>
    <property type="evidence" value="ECO:0007669"/>
    <property type="project" value="UniProtKB-KW"/>
</dbReference>
<evidence type="ECO:0000256" key="2">
    <source>
        <dbReference type="ARBA" id="ARBA00022497"/>
    </source>
</evidence>
<dbReference type="Pfam" id="PF00973">
    <property type="entry name" value="Paramyxo_ncap"/>
    <property type="match status" value="1"/>
</dbReference>
<feature type="compositionally biased region" description="Basic and acidic residues" evidence="10">
    <location>
        <begin position="38"/>
        <end position="48"/>
    </location>
</feature>
<evidence type="ECO:0000256" key="3">
    <source>
        <dbReference type="ARBA" id="ARBA00022561"/>
    </source>
</evidence>
<evidence type="ECO:0000256" key="9">
    <source>
        <dbReference type="RuleBase" id="RU361245"/>
    </source>
</evidence>
<sequence>IASQAGDERTARGTGPRQAQVSFLQHQTGGGESSAPATRERGQSCDPKRIRRKGQKANTPRKAQRRDPRPTAPGNHARGCALARIWSKPSWGSK</sequence>
<evidence type="ECO:0000256" key="7">
    <source>
        <dbReference type="ARBA" id="ARBA00023200"/>
    </source>
</evidence>
<protein>
    <recommendedName>
        <fullName evidence="9">Nucleocapsid</fullName>
    </recommendedName>
    <alternativeName>
        <fullName evidence="9">Nucleocapsid protein</fullName>
    </alternativeName>
</protein>
<name>Q3HWY5_9MONO</name>
<comment type="similarity">
    <text evidence="1 9">Belongs to the paramyxoviruses nucleocapsid family.</text>
</comment>
<keyword evidence="8 9" id="KW-0687">Ribonucleoprotein</keyword>